<dbReference type="InterPro" id="IPR025742">
    <property type="entry name" value="CSTF2_hinge"/>
</dbReference>
<dbReference type="InterPro" id="IPR000504">
    <property type="entry name" value="RRM_dom"/>
</dbReference>
<dbReference type="Proteomes" id="UP000789759">
    <property type="component" value="Unassembled WGS sequence"/>
</dbReference>
<dbReference type="EMBL" id="CAJVQA010033248">
    <property type="protein sequence ID" value="CAG8804210.1"/>
    <property type="molecule type" value="Genomic_DNA"/>
</dbReference>
<sequence>IQWTNTFNLLYFITVGNIPYELTEEQLTEVFKEVGPVVSFRLVFDRDSGRPRGYGFCEYHDAETAASAVRNLNNVEVGGRQLRVDYADGDPANAPSIPPSERLNVERPPPPSQPPPQSIVPQNTPQQSAIESISQTVQHSMTQAQLLEILSTMKLLIQTHQDQARLLLAQNPQLSYALFQAMLQQNLVDPAILPRVLLHNNPQAQSQPNPVQNPPSLVPPPNYVPPNVPNAAAVPPQLQPAMYSTIPQQPQPMIQQPIAQNMQQPMTQTMQQPITQTMQQQITQTMQPPMGMPVMNAGMMPVIGNVGVTPATSSVAGMVGNISLNDLQIQEAQKSQLLLQVLNLPQQQIDMLPPDQRNNILALVGVNSDCFIHYLKNFHNLAICLRIETTTFTPNQADVSGIMGSED</sequence>
<comment type="caution">
    <text evidence="6">The sequence shown here is derived from an EMBL/GenBank/DDBJ whole genome shotgun (WGS) entry which is preliminary data.</text>
</comment>
<dbReference type="Pfam" id="PF14304">
    <property type="entry name" value="CSTF_C"/>
    <property type="match status" value="1"/>
</dbReference>
<feature type="non-terminal residue" evidence="6">
    <location>
        <position position="1"/>
    </location>
</feature>
<proteinExistence type="predicted"/>
<accession>A0A9N9JZ20</accession>
<feature type="compositionally biased region" description="Pro residues" evidence="4">
    <location>
        <begin position="107"/>
        <end position="118"/>
    </location>
</feature>
<evidence type="ECO:0000313" key="7">
    <source>
        <dbReference type="Proteomes" id="UP000789759"/>
    </source>
</evidence>
<gene>
    <name evidence="6" type="ORF">CPELLU_LOCUS17981</name>
</gene>
<keyword evidence="2" id="KW-0539">Nucleus</keyword>
<dbReference type="Pfam" id="PF00076">
    <property type="entry name" value="RRM_1"/>
    <property type="match status" value="1"/>
</dbReference>
<evidence type="ECO:0000259" key="5">
    <source>
        <dbReference type="PROSITE" id="PS50102"/>
    </source>
</evidence>
<dbReference type="PANTHER" id="PTHR45735:SF2">
    <property type="entry name" value="CLEAVAGE STIMULATION FACTOR SUBUNIT 2"/>
    <property type="match status" value="1"/>
</dbReference>
<name>A0A9N9JZ20_9GLOM</name>
<dbReference type="SUPFAM" id="SSF54928">
    <property type="entry name" value="RNA-binding domain, RBD"/>
    <property type="match status" value="1"/>
</dbReference>
<dbReference type="PROSITE" id="PS50102">
    <property type="entry name" value="RRM"/>
    <property type="match status" value="1"/>
</dbReference>
<evidence type="ECO:0000256" key="4">
    <source>
        <dbReference type="SAM" id="MobiDB-lite"/>
    </source>
</evidence>
<keyword evidence="3" id="KW-0694">RNA-binding</keyword>
<evidence type="ECO:0000256" key="2">
    <source>
        <dbReference type="ARBA" id="ARBA00023242"/>
    </source>
</evidence>
<dbReference type="PANTHER" id="PTHR45735">
    <property type="entry name" value="CLEAVAGE STIMULATION FACTOR SUBUNIT 2"/>
    <property type="match status" value="1"/>
</dbReference>
<keyword evidence="7" id="KW-1185">Reference proteome</keyword>
<dbReference type="Gene3D" id="3.30.70.330">
    <property type="match status" value="1"/>
</dbReference>
<dbReference type="Gene3D" id="1.25.40.630">
    <property type="match status" value="1"/>
</dbReference>
<dbReference type="AlphaFoldDB" id="A0A9N9JZ20"/>
<dbReference type="InterPro" id="IPR038192">
    <property type="entry name" value="CSTF_C_sf"/>
</dbReference>
<dbReference type="GO" id="GO:0003729">
    <property type="term" value="F:mRNA binding"/>
    <property type="evidence" value="ECO:0007669"/>
    <property type="project" value="TreeGrafter"/>
</dbReference>
<evidence type="ECO:0000313" key="6">
    <source>
        <dbReference type="EMBL" id="CAG8804210.1"/>
    </source>
</evidence>
<reference evidence="6" key="1">
    <citation type="submission" date="2021-06" db="EMBL/GenBank/DDBJ databases">
        <authorList>
            <person name="Kallberg Y."/>
            <person name="Tangrot J."/>
            <person name="Rosling A."/>
        </authorList>
    </citation>
    <scope>NUCLEOTIDE SEQUENCE</scope>
    <source>
        <strain evidence="6">FL966</strain>
    </source>
</reference>
<dbReference type="InterPro" id="IPR012677">
    <property type="entry name" value="Nucleotide-bd_a/b_plait_sf"/>
</dbReference>
<dbReference type="GO" id="GO:0031124">
    <property type="term" value="P:mRNA 3'-end processing"/>
    <property type="evidence" value="ECO:0007669"/>
    <property type="project" value="InterPro"/>
</dbReference>
<evidence type="ECO:0000256" key="1">
    <source>
        <dbReference type="ARBA" id="ARBA00004123"/>
    </source>
</evidence>
<dbReference type="GO" id="GO:0005847">
    <property type="term" value="C:mRNA cleavage and polyadenylation specificity factor complex"/>
    <property type="evidence" value="ECO:0007669"/>
    <property type="project" value="TreeGrafter"/>
</dbReference>
<dbReference type="InterPro" id="IPR026896">
    <property type="entry name" value="CSTF_C"/>
</dbReference>
<feature type="domain" description="RRM" evidence="5">
    <location>
        <begin position="11"/>
        <end position="89"/>
    </location>
</feature>
<evidence type="ECO:0000256" key="3">
    <source>
        <dbReference type="PROSITE-ProRule" id="PRU00176"/>
    </source>
</evidence>
<comment type="subcellular location">
    <subcellularLocation>
        <location evidence="1">Nucleus</location>
    </subcellularLocation>
</comment>
<dbReference type="Pfam" id="PF14327">
    <property type="entry name" value="CSTF2_hinge"/>
    <property type="match status" value="1"/>
</dbReference>
<dbReference type="OrthoDB" id="272703at2759"/>
<protein>
    <submittedName>
        <fullName evidence="6">2587_t:CDS:1</fullName>
    </submittedName>
</protein>
<dbReference type="CDD" id="cd12398">
    <property type="entry name" value="RRM_CSTF2_RNA15_like"/>
    <property type="match status" value="1"/>
</dbReference>
<dbReference type="Gene3D" id="1.10.20.70">
    <property type="entry name" value="Transcription termination and cleavage factor, C-terminal domain"/>
    <property type="match status" value="1"/>
</dbReference>
<organism evidence="6 7">
    <name type="scientific">Cetraspora pellucida</name>
    <dbReference type="NCBI Taxonomy" id="1433469"/>
    <lineage>
        <taxon>Eukaryota</taxon>
        <taxon>Fungi</taxon>
        <taxon>Fungi incertae sedis</taxon>
        <taxon>Mucoromycota</taxon>
        <taxon>Glomeromycotina</taxon>
        <taxon>Glomeromycetes</taxon>
        <taxon>Diversisporales</taxon>
        <taxon>Gigasporaceae</taxon>
        <taxon>Cetraspora</taxon>
    </lineage>
</organism>
<dbReference type="SMART" id="SM00360">
    <property type="entry name" value="RRM"/>
    <property type="match status" value="1"/>
</dbReference>
<dbReference type="InterPro" id="IPR035979">
    <property type="entry name" value="RBD_domain_sf"/>
</dbReference>
<feature type="compositionally biased region" description="Polar residues" evidence="4">
    <location>
        <begin position="119"/>
        <end position="136"/>
    </location>
</feature>
<feature type="region of interest" description="Disordered" evidence="4">
    <location>
        <begin position="85"/>
        <end position="136"/>
    </location>
</feature>